<evidence type="ECO:0000313" key="12">
    <source>
        <dbReference type="EMBL" id="KAK7208387.1"/>
    </source>
</evidence>
<dbReference type="Proteomes" id="UP001498771">
    <property type="component" value="Unassembled WGS sequence"/>
</dbReference>
<comment type="caution">
    <text evidence="12">The sequence shown here is derived from an EMBL/GenBank/DDBJ whole genome shotgun (WGS) entry which is preliminary data.</text>
</comment>
<evidence type="ECO:0000259" key="10">
    <source>
        <dbReference type="Pfam" id="PF11635"/>
    </source>
</evidence>
<dbReference type="InterPro" id="IPR021665">
    <property type="entry name" value="Mediator_Med16_N"/>
</dbReference>
<feature type="domain" description="Mediator complex subunit 16 C-terminal" evidence="11">
    <location>
        <begin position="733"/>
        <end position="818"/>
    </location>
</feature>
<evidence type="ECO:0000256" key="5">
    <source>
        <dbReference type="ARBA" id="ARBA00023159"/>
    </source>
</evidence>
<keyword evidence="6 9" id="KW-0804">Transcription</keyword>
<reference evidence="12 13" key="1">
    <citation type="submission" date="2024-03" db="EMBL/GenBank/DDBJ databases">
        <title>Genome-scale model development and genomic sequencing of the oleaginous clade Lipomyces.</title>
        <authorList>
            <consortium name="Lawrence Berkeley National Laboratory"/>
            <person name="Czajka J.J."/>
            <person name="Han Y."/>
            <person name="Kim J."/>
            <person name="Mondo S.J."/>
            <person name="Hofstad B.A."/>
            <person name="Robles A."/>
            <person name="Haridas S."/>
            <person name="Riley R."/>
            <person name="LaButti K."/>
            <person name="Pangilinan J."/>
            <person name="Andreopoulos W."/>
            <person name="Lipzen A."/>
            <person name="Yan J."/>
            <person name="Wang M."/>
            <person name="Ng V."/>
            <person name="Grigoriev I.V."/>
            <person name="Spatafora J.W."/>
            <person name="Magnuson J.K."/>
            <person name="Baker S.E."/>
            <person name="Pomraning K.R."/>
        </authorList>
    </citation>
    <scope>NUCLEOTIDE SEQUENCE [LARGE SCALE GENOMIC DNA]</scope>
    <source>
        <strain evidence="12 13">Phaff 52-87</strain>
    </source>
</reference>
<sequence length="820" mass="92637">MNSLIAWSKVGLIVYVPANQPPDSPTKAFSTYLHCVDGQHWSLAPPVAIDDIAIVHEGAAISHLSWCFMGVDLACIDVRGRLSIFVHSSILNHLTCVYQSPPVPDHPGNAVVGFKWCNINKLILINNTATRQDNHEFHYGLHKLNTFGPWHPNSSKQACIAVTKSGELRFWFQQDVKYQEITYDLEPNLRREDYYSLSSFGSDRDDSFVLAVYSKTNHIFKLFRITIQWSIGTVKAGTQPAKPDVDWATIQVKRLYCDELFCPSDNRLELSHLEVVSPANHPESRLNVFAIFSSDSRSTIQKIEVVSLPVTLHSNFDALGFSRNATPEDPSDIVQFKDFHKFDKRLINFSTLYADQVLSLAFADGSIEMRQRNGFSESVPILNSQSIYNLFDAGFGFPPISGAENICMSPNTVAFVALDKAGELKYHQMERIVTGDASEVSLLTAVAIAQRHAISCFSNLCNGDVMSIAVKEASVRDEEFTFALLRQCHRAMGFYLDLPRDVQADKFLVLPALQKLLSFQVSLGLREGWKRTAAGTVAWATLNMRLFAFAITFTLKASSMSKLPGSQLQESDVRAETLVTLLGLTKWCVDHMAYLVQEIYELVLNPEHYLDPATESVALVMLLGGVPRLLIRYTLRGLRGLEQMISRSASRDPDHKSMTRIAFKQLEDIIKTGPVQIASFEKLVNDIETFMRGNSHSDQEERLLLEQRLFFKGRIPVELHPAVHRIRTVFLQRIKPELDIPTLYFYSTEWLGLAEMHKDDTYEMDGLKKQLLLPGKEIKRRCIRCGSVSTIEDLKYVKYASNWTIAFQRNCLCGSAWVRD</sequence>
<comment type="subunit">
    <text evidence="9">Component of the Mediator complex.</text>
</comment>
<feature type="domain" description="Mediator complex subunit Med16 N-terminal" evidence="10">
    <location>
        <begin position="101"/>
        <end position="400"/>
    </location>
</feature>
<keyword evidence="7 9" id="KW-0539">Nucleus</keyword>
<evidence type="ECO:0000256" key="4">
    <source>
        <dbReference type="ARBA" id="ARBA00023015"/>
    </source>
</evidence>
<evidence type="ECO:0000256" key="7">
    <source>
        <dbReference type="ARBA" id="ARBA00023242"/>
    </source>
</evidence>
<comment type="function">
    <text evidence="9">Component of the Mediator complex, a coactivator involved in the regulated transcription of nearly all RNA polymerase II-dependent genes. Mediator functions as a bridge to convey information from gene-specific regulatory proteins to the basal RNA polymerase II transcription machinery. Mediator is recruited to promoters by direct interactions with regulatory proteins and serves as a scaffold for the assembly of a functional preinitiation complex with RNA polymerase II and the general transcription factors.</text>
</comment>
<keyword evidence="4 9" id="KW-0805">Transcription regulation</keyword>
<dbReference type="Pfam" id="PF20719">
    <property type="entry name" value="Med16_C"/>
    <property type="match status" value="1"/>
</dbReference>
<dbReference type="Pfam" id="PF11635">
    <property type="entry name" value="Med16_N"/>
    <property type="match status" value="1"/>
</dbReference>
<accession>A0ABR1FEW4</accession>
<dbReference type="GeneID" id="90036490"/>
<protein>
    <recommendedName>
        <fullName evidence="3 9">Mediator of RNA polymerase II transcription subunit 16</fullName>
    </recommendedName>
    <alternativeName>
        <fullName evidence="8 9">Mediator complex subunit 16</fullName>
    </alternativeName>
</protein>
<dbReference type="EMBL" id="JBBJBU010000001">
    <property type="protein sequence ID" value="KAK7208387.1"/>
    <property type="molecule type" value="Genomic_DNA"/>
</dbReference>
<name>A0ABR1FEW4_9ASCO</name>
<evidence type="ECO:0000313" key="13">
    <source>
        <dbReference type="Proteomes" id="UP001498771"/>
    </source>
</evidence>
<evidence type="ECO:0000256" key="9">
    <source>
        <dbReference type="RuleBase" id="RU364149"/>
    </source>
</evidence>
<dbReference type="PANTHER" id="PTHR13224">
    <property type="entry name" value="THYROID HORMONE RECEPTOR-ASSOCIATED PROTEIN-RELATED"/>
    <property type="match status" value="1"/>
</dbReference>
<evidence type="ECO:0000256" key="1">
    <source>
        <dbReference type="ARBA" id="ARBA00004123"/>
    </source>
</evidence>
<dbReference type="PANTHER" id="PTHR13224:SF6">
    <property type="entry name" value="MEDIATOR OF RNA POLYMERASE II TRANSCRIPTION SUBUNIT 16"/>
    <property type="match status" value="1"/>
</dbReference>
<evidence type="ECO:0000256" key="3">
    <source>
        <dbReference type="ARBA" id="ARBA00019614"/>
    </source>
</evidence>
<comment type="similarity">
    <text evidence="2 9">Belongs to the Mediator complex subunit 16 family.</text>
</comment>
<dbReference type="RefSeq" id="XP_064771420.1">
    <property type="nucleotide sequence ID" value="XM_064910978.1"/>
</dbReference>
<gene>
    <name evidence="9" type="primary">MED16</name>
    <name evidence="12" type="ORF">BZA70DRAFT_265669</name>
</gene>
<dbReference type="InterPro" id="IPR048339">
    <property type="entry name" value="Mediator_Med16_C"/>
</dbReference>
<organism evidence="12 13">
    <name type="scientific">Myxozyma melibiosi</name>
    <dbReference type="NCBI Taxonomy" id="54550"/>
    <lineage>
        <taxon>Eukaryota</taxon>
        <taxon>Fungi</taxon>
        <taxon>Dikarya</taxon>
        <taxon>Ascomycota</taxon>
        <taxon>Saccharomycotina</taxon>
        <taxon>Lipomycetes</taxon>
        <taxon>Lipomycetales</taxon>
        <taxon>Lipomycetaceae</taxon>
        <taxon>Myxozyma</taxon>
    </lineage>
</organism>
<comment type="subcellular location">
    <subcellularLocation>
        <location evidence="1 9">Nucleus</location>
    </subcellularLocation>
</comment>
<proteinExistence type="inferred from homology"/>
<keyword evidence="5 9" id="KW-0010">Activator</keyword>
<evidence type="ECO:0000256" key="2">
    <source>
        <dbReference type="ARBA" id="ARBA00006543"/>
    </source>
</evidence>
<evidence type="ECO:0000259" key="11">
    <source>
        <dbReference type="Pfam" id="PF20719"/>
    </source>
</evidence>
<evidence type="ECO:0000256" key="8">
    <source>
        <dbReference type="ARBA" id="ARBA00032015"/>
    </source>
</evidence>
<dbReference type="InterPro" id="IPR048338">
    <property type="entry name" value="Mediator_Med16"/>
</dbReference>
<keyword evidence="13" id="KW-1185">Reference proteome</keyword>
<evidence type="ECO:0000256" key="6">
    <source>
        <dbReference type="ARBA" id="ARBA00023163"/>
    </source>
</evidence>